<dbReference type="InterPro" id="IPR022345">
    <property type="entry name" value="Phage_69_Orf23_MTP"/>
</dbReference>
<comment type="caution">
    <text evidence="2">The sequence shown here is derived from an EMBL/GenBank/DDBJ whole genome shotgun (WGS) entry which is preliminary data.</text>
</comment>
<evidence type="ECO:0000256" key="1">
    <source>
        <dbReference type="SAM" id="MobiDB-lite"/>
    </source>
</evidence>
<evidence type="ECO:0000313" key="2">
    <source>
        <dbReference type="EMBL" id="EFJ69873.1"/>
    </source>
</evidence>
<dbReference type="Proteomes" id="UP000003672">
    <property type="component" value="Unassembled WGS sequence"/>
</dbReference>
<dbReference type="AlphaFoldDB" id="A0AA87DLX1"/>
<sequence length="209" mass="22963">MAEVQALAGKRMVSYFRLLKNATKEKAEIVPLEGDSSISFKRNSKSTTTKSGNISTSAGLTTKIDQTFYEGINKVSDEFYDAVLNDEVVEYWLVNLDRVNNKGQFWAIYARAKVTEDKPSFKADSTAERSPKMEVIGTPRRGYLTLSDYDQDMLAYAFRGIGQITGTAKEDGTDGGGLAYENNADPSNDTVPTEKNSSSESHTTQGGHD</sequence>
<dbReference type="RefSeq" id="WP_003648530.1">
    <property type="nucleotide sequence ID" value="NZ_CP040500.1"/>
</dbReference>
<name>A0AA87DLX1_9LACO</name>
<feature type="region of interest" description="Disordered" evidence="1">
    <location>
        <begin position="166"/>
        <end position="209"/>
    </location>
</feature>
<reference evidence="2 3" key="1">
    <citation type="submission" date="2010-06" db="EMBL/GenBank/DDBJ databases">
        <authorList>
            <person name="Muzny D."/>
            <person name="Qin X."/>
            <person name="Buhay C."/>
            <person name="Dugan-Rocha S."/>
            <person name="Ding Y."/>
            <person name="Chen G."/>
            <person name="Hawes A."/>
            <person name="Holder M."/>
            <person name="Jhangiani S."/>
            <person name="Johnson A."/>
            <person name="Khan Z."/>
            <person name="Li Z."/>
            <person name="Liu W."/>
            <person name="Liu X."/>
            <person name="Perez L."/>
            <person name="Shen H."/>
            <person name="Wang Q."/>
            <person name="Watt J."/>
            <person name="Xi L."/>
            <person name="Xin Y."/>
            <person name="Zhou J."/>
            <person name="Deng J."/>
            <person name="Jiang H."/>
            <person name="Liu Y."/>
            <person name="Qu J."/>
            <person name="Song X.-Z."/>
            <person name="Zhang L."/>
            <person name="Villasana D."/>
            <person name="Johnson A."/>
            <person name="Liu J."/>
            <person name="Liyanage D."/>
            <person name="Lorensuhewa L."/>
            <person name="Robinson T."/>
            <person name="Song A."/>
            <person name="Song B.-B."/>
            <person name="Dinh H."/>
            <person name="Thornton R."/>
            <person name="Coyle M."/>
            <person name="Francisco L."/>
            <person name="Jackson L."/>
            <person name="Javaid M."/>
            <person name="Korchina V."/>
            <person name="Kovar C."/>
            <person name="Mata R."/>
            <person name="Mathew T."/>
            <person name="Ngo R."/>
            <person name="Nguyen L."/>
            <person name="Nguyen N."/>
            <person name="Okwuonu G."/>
            <person name="Ongeri F."/>
            <person name="Pham C."/>
            <person name="Simmons D."/>
            <person name="Wilczek-Boney K."/>
            <person name="Hale W."/>
            <person name="Jakkamsetti A."/>
            <person name="Pham P."/>
            <person name="Ruth R."/>
            <person name="San Lucas F."/>
            <person name="Warren J."/>
            <person name="Zhang J."/>
            <person name="Zhao Z."/>
            <person name="Zhou C."/>
            <person name="Zhu D."/>
            <person name="Lee S."/>
            <person name="Bess C."/>
            <person name="Blankenburg K."/>
            <person name="Forbes L."/>
            <person name="Fu Q."/>
            <person name="Gubbala S."/>
            <person name="Hirani K."/>
            <person name="Jayaseelan J.C."/>
            <person name="Lara F."/>
            <person name="Munidasa M."/>
            <person name="Palculict T."/>
            <person name="Patil S."/>
            <person name="Pu L.-L."/>
            <person name="Saada N."/>
            <person name="Tang L."/>
            <person name="Weissenberger G."/>
            <person name="Zhu Y."/>
            <person name="Hemphill L."/>
            <person name="Shang Y."/>
            <person name="Youmans B."/>
            <person name="Ayvaz T."/>
            <person name="Ross M."/>
            <person name="Santibanez J."/>
            <person name="Aqrawi P."/>
            <person name="Gross S."/>
            <person name="Joshi V."/>
            <person name="Fowler G."/>
            <person name="Nazareth L."/>
            <person name="Reid J."/>
            <person name="Worley K."/>
            <person name="Petrosino J."/>
            <person name="Highlander S."/>
            <person name="Gibbs R."/>
        </authorList>
    </citation>
    <scope>NUCLEOTIDE SEQUENCE [LARGE SCALE GENOMIC DNA]</scope>
    <source>
        <strain evidence="2 3">JV-V03</strain>
    </source>
</reference>
<evidence type="ECO:0000313" key="3">
    <source>
        <dbReference type="Proteomes" id="UP000003672"/>
    </source>
</evidence>
<feature type="compositionally biased region" description="Polar residues" evidence="1">
    <location>
        <begin position="184"/>
        <end position="209"/>
    </location>
</feature>
<gene>
    <name evidence="2" type="ORF">HMPREF0514_10317</name>
</gene>
<protein>
    <submittedName>
        <fullName evidence="2">Phage major tail protein, TP901-1 family</fullName>
    </submittedName>
</protein>
<dbReference type="InterPro" id="IPR011855">
    <property type="entry name" value="Phgtail_TP901_1"/>
</dbReference>
<proteinExistence type="predicted"/>
<dbReference type="PRINTS" id="PR01997">
    <property type="entry name" value="MTP2FAMILY"/>
</dbReference>
<dbReference type="NCBIfam" id="TIGR02126">
    <property type="entry name" value="phgtail_TP901_1"/>
    <property type="match status" value="1"/>
</dbReference>
<organism evidence="2 3">
    <name type="scientific">Lactobacillus paragasseri JV-V03</name>
    <dbReference type="NCBI Taxonomy" id="525326"/>
    <lineage>
        <taxon>Bacteria</taxon>
        <taxon>Bacillati</taxon>
        <taxon>Bacillota</taxon>
        <taxon>Bacilli</taxon>
        <taxon>Lactobacillales</taxon>
        <taxon>Lactobacillaceae</taxon>
        <taxon>Lactobacillus</taxon>
    </lineage>
</organism>
<accession>A0AA87DLX1</accession>
<dbReference type="EMBL" id="ACGO02000001">
    <property type="protein sequence ID" value="EFJ69873.1"/>
    <property type="molecule type" value="Genomic_DNA"/>
</dbReference>